<dbReference type="PANTHER" id="PTHR21396">
    <property type="entry name" value="39S RIBOSOMAL PROTEIN L43"/>
    <property type="match status" value="1"/>
</dbReference>
<dbReference type="Proteomes" id="UP001141552">
    <property type="component" value="Unassembled WGS sequence"/>
</dbReference>
<dbReference type="InterPro" id="IPR039927">
    <property type="entry name" value="Ribosomal_mL43"/>
</dbReference>
<protein>
    <submittedName>
        <fullName evidence="1">Uncharacterized protein</fullName>
    </submittedName>
</protein>
<reference evidence="1" key="2">
    <citation type="journal article" date="2023" name="Plants (Basel)">
        <title>Annotation of the Turnera subulata (Passifloraceae) Draft Genome Reveals the S-Locus Evolved after the Divergence of Turneroideae from Passifloroideae in a Stepwise Manner.</title>
        <authorList>
            <person name="Henning P.M."/>
            <person name="Roalson E.H."/>
            <person name="Mir W."/>
            <person name="McCubbin A.G."/>
            <person name="Shore J.S."/>
        </authorList>
    </citation>
    <scope>NUCLEOTIDE SEQUENCE</scope>
    <source>
        <strain evidence="1">F60SS</strain>
    </source>
</reference>
<accession>A0A9Q0F8X8</accession>
<reference evidence="1" key="1">
    <citation type="submission" date="2022-02" db="EMBL/GenBank/DDBJ databases">
        <authorList>
            <person name="Henning P.M."/>
            <person name="McCubbin A.G."/>
            <person name="Shore J.S."/>
        </authorList>
    </citation>
    <scope>NUCLEOTIDE SEQUENCE</scope>
    <source>
        <strain evidence="1">F60SS</strain>
        <tissue evidence="1">Leaves</tissue>
    </source>
</reference>
<dbReference type="GO" id="GO:0005762">
    <property type="term" value="C:mitochondrial large ribosomal subunit"/>
    <property type="evidence" value="ECO:0007669"/>
    <property type="project" value="TreeGrafter"/>
</dbReference>
<dbReference type="EMBL" id="JAKUCV010006488">
    <property type="protein sequence ID" value="KAJ4827088.1"/>
    <property type="molecule type" value="Genomic_DNA"/>
</dbReference>
<keyword evidence="2" id="KW-1185">Reference proteome</keyword>
<dbReference type="OrthoDB" id="88at2759"/>
<evidence type="ECO:0000313" key="2">
    <source>
        <dbReference type="Proteomes" id="UP001141552"/>
    </source>
</evidence>
<dbReference type="PANTHER" id="PTHR21396:SF2">
    <property type="entry name" value="LARGE RIBOSOMAL SUBUNIT PROTEIN ML43"/>
    <property type="match status" value="1"/>
</dbReference>
<evidence type="ECO:0000313" key="1">
    <source>
        <dbReference type="EMBL" id="KAJ4827088.1"/>
    </source>
</evidence>
<dbReference type="AlphaFoldDB" id="A0A9Q0F8X8"/>
<sequence>MQTENKNERVVCVKNMTPEKVLLHTTKLRNALGIKVKKLKTRHVTEHPLASRVLGQLILDFEVLMERKYAFIVFEKVII</sequence>
<dbReference type="GO" id="GO:0032543">
    <property type="term" value="P:mitochondrial translation"/>
    <property type="evidence" value="ECO:0007669"/>
    <property type="project" value="InterPro"/>
</dbReference>
<organism evidence="1 2">
    <name type="scientific">Turnera subulata</name>
    <dbReference type="NCBI Taxonomy" id="218843"/>
    <lineage>
        <taxon>Eukaryota</taxon>
        <taxon>Viridiplantae</taxon>
        <taxon>Streptophyta</taxon>
        <taxon>Embryophyta</taxon>
        <taxon>Tracheophyta</taxon>
        <taxon>Spermatophyta</taxon>
        <taxon>Magnoliopsida</taxon>
        <taxon>eudicotyledons</taxon>
        <taxon>Gunneridae</taxon>
        <taxon>Pentapetalae</taxon>
        <taxon>rosids</taxon>
        <taxon>fabids</taxon>
        <taxon>Malpighiales</taxon>
        <taxon>Passifloraceae</taxon>
        <taxon>Turnera</taxon>
    </lineage>
</organism>
<dbReference type="Gene3D" id="3.40.30.10">
    <property type="entry name" value="Glutaredoxin"/>
    <property type="match status" value="1"/>
</dbReference>
<name>A0A9Q0F8X8_9ROSI</name>
<comment type="caution">
    <text evidence="1">The sequence shown here is derived from an EMBL/GenBank/DDBJ whole genome shotgun (WGS) entry which is preliminary data.</text>
</comment>
<dbReference type="GO" id="GO:0003735">
    <property type="term" value="F:structural constituent of ribosome"/>
    <property type="evidence" value="ECO:0007669"/>
    <property type="project" value="InterPro"/>
</dbReference>
<proteinExistence type="predicted"/>
<gene>
    <name evidence="1" type="ORF">Tsubulata_034587</name>
</gene>